<accession>A0A069PL35</accession>
<dbReference type="SUPFAM" id="SSF56349">
    <property type="entry name" value="DNA breaking-rejoining enzymes"/>
    <property type="match status" value="1"/>
</dbReference>
<dbReference type="Gene3D" id="1.10.443.10">
    <property type="entry name" value="Intergrase catalytic core"/>
    <property type="match status" value="1"/>
</dbReference>
<dbReference type="AlphaFoldDB" id="A0A069PL35"/>
<protein>
    <recommendedName>
        <fullName evidence="3">Tyr recombinase domain-containing protein</fullName>
    </recommendedName>
</protein>
<keyword evidence="5" id="KW-1185">Reference proteome</keyword>
<sequence length="663" mass="74447">MTASTLSSIKSPVEPALRACQQKHARLTYKEFEEHIRKLLAADEWSAQRIANITSALHDFMRALELYPVDVIGDEFGVAFAESFRRYEDNIADRLAPRTQKDRQEQVQKLQQLYDALSIHDLLPAVFGDALAYAVDRSGETLAHIGRLSGILPQVLGVWMHGKGTPQHQTSYARIPGLESALGLPLGTLLSRLPPRRRARYERRKKEVADSAPTPKQLSKTVCPSLRPTDRLKWQWEEMIRCKTDITREGATARNTWRLKAVENSGFRINWSHMLDGSVCATAGVHWAMFGPFLGFIATHAVRGRTVPLEHADSLAWLASTTHVKAFVQFLRARAGNVTHHGVVTFINNARSHLRAGTGFLWQRHDFLDDLCAAGDAQALALASRSDREAGWQSYCTTSHLELLKLEKSLAVQSPARCVRRPAQRIESILGDEFPLKRLIRIVLDLEADEPPQGHERDYAAWVRDVLLCKMLVSNPLRVAQLSIMRFRGNRSNLYQTADGGWRLRYDPSDFKNEKGAASQEYDTAVEPSVWPWIRRFLSEARSALVGADTEYVFLPAVVGPNRRAGYDALNIEGNNWVADSLGKRVTLVTSRYAPEGVGFGPHAFRHIIATDHLKRHPQDYVTVAQLLHDKLETVIKAYAHLKVDDSLRTLHAGVAQALAELK</sequence>
<dbReference type="InterPro" id="IPR013762">
    <property type="entry name" value="Integrase-like_cat_sf"/>
</dbReference>
<evidence type="ECO:0000313" key="5">
    <source>
        <dbReference type="Proteomes" id="UP000027466"/>
    </source>
</evidence>
<dbReference type="GO" id="GO:0003677">
    <property type="term" value="F:DNA binding"/>
    <property type="evidence" value="ECO:0007669"/>
    <property type="project" value="InterPro"/>
</dbReference>
<dbReference type="PROSITE" id="PS51898">
    <property type="entry name" value="TYR_RECOMBINASE"/>
    <property type="match status" value="1"/>
</dbReference>
<feature type="region of interest" description="Disordered" evidence="2">
    <location>
        <begin position="199"/>
        <end position="222"/>
    </location>
</feature>
<gene>
    <name evidence="4" type="ORF">BG61_24020</name>
</gene>
<dbReference type="InterPro" id="IPR011010">
    <property type="entry name" value="DNA_brk_join_enz"/>
</dbReference>
<dbReference type="InterPro" id="IPR002104">
    <property type="entry name" value="Integrase_catalytic"/>
</dbReference>
<dbReference type="Proteomes" id="UP000027466">
    <property type="component" value="Unassembled WGS sequence"/>
</dbReference>
<organism evidence="4 5">
    <name type="scientific">Caballeronia glathei</name>
    <dbReference type="NCBI Taxonomy" id="60547"/>
    <lineage>
        <taxon>Bacteria</taxon>
        <taxon>Pseudomonadati</taxon>
        <taxon>Pseudomonadota</taxon>
        <taxon>Betaproteobacteria</taxon>
        <taxon>Burkholderiales</taxon>
        <taxon>Burkholderiaceae</taxon>
        <taxon>Caballeronia</taxon>
    </lineage>
</organism>
<name>A0A069PL35_9BURK</name>
<evidence type="ECO:0000256" key="1">
    <source>
        <dbReference type="ARBA" id="ARBA00023172"/>
    </source>
</evidence>
<dbReference type="GO" id="GO:0015074">
    <property type="term" value="P:DNA integration"/>
    <property type="evidence" value="ECO:0007669"/>
    <property type="project" value="InterPro"/>
</dbReference>
<feature type="domain" description="Tyr recombinase" evidence="3">
    <location>
        <begin position="438"/>
        <end position="653"/>
    </location>
</feature>
<proteinExistence type="predicted"/>
<evidence type="ECO:0000259" key="3">
    <source>
        <dbReference type="PROSITE" id="PS51898"/>
    </source>
</evidence>
<reference evidence="4 5" key="1">
    <citation type="submission" date="2014-03" db="EMBL/GenBank/DDBJ databases">
        <title>Draft Genome Sequences of Four Burkholderia Strains.</title>
        <authorList>
            <person name="Liu X.Y."/>
            <person name="Li C.X."/>
            <person name="Xu J.H."/>
        </authorList>
    </citation>
    <scope>NUCLEOTIDE SEQUENCE [LARGE SCALE GENOMIC DNA]</scope>
    <source>
        <strain evidence="4 5">DSM 50014</strain>
    </source>
</reference>
<dbReference type="GO" id="GO:0006310">
    <property type="term" value="P:DNA recombination"/>
    <property type="evidence" value="ECO:0007669"/>
    <property type="project" value="UniProtKB-KW"/>
</dbReference>
<evidence type="ECO:0000256" key="2">
    <source>
        <dbReference type="SAM" id="MobiDB-lite"/>
    </source>
</evidence>
<evidence type="ECO:0000313" key="4">
    <source>
        <dbReference type="EMBL" id="KDR40624.1"/>
    </source>
</evidence>
<keyword evidence="1" id="KW-0233">DNA recombination</keyword>
<comment type="caution">
    <text evidence="4">The sequence shown here is derived from an EMBL/GenBank/DDBJ whole genome shotgun (WGS) entry which is preliminary data.</text>
</comment>
<dbReference type="EMBL" id="JFHC01000038">
    <property type="protein sequence ID" value="KDR40624.1"/>
    <property type="molecule type" value="Genomic_DNA"/>
</dbReference>